<sequence>MTNRLLSLLILSIFSAACHAEPAVQPQTAITNDWKTECVGRYQVEVPGEVEVALTIPEKLFKPNDVVNEYRFNDRVIAAFSGILTEYGGVYVTAQQNIKIFENLKETISQQRNHRKQELIEQGNRSEADAIQIYDSGLPNTYVWIAKLGAGIYMDRNSRIYQQSGWIENQSGLQYAKSFLNHFHPRALYEIPNQPGVCFPYGFIADDGKAPRNVAVTMRLIDHPDVEVFFKDSSDYIGKADDTAEDDLKWFWTMMYNRYAKTATMDSRGFRNITIDNHKGTGLFVTLTRYDRSTYHGDVAISLGAPADGSTDYGYAAIVNGDPKTNTPGQMIYVIRTASRAIAQGIQPVSKEQIKDIAEQMMASIKRHPE</sequence>
<gene>
    <name evidence="3" type="ORF">SFSGTM_07230</name>
</gene>
<evidence type="ECO:0000259" key="2">
    <source>
        <dbReference type="Pfam" id="PF18426"/>
    </source>
</evidence>
<name>A0A809REH3_9PROT</name>
<keyword evidence="1" id="KW-0732">Signal</keyword>
<evidence type="ECO:0000313" key="3">
    <source>
        <dbReference type="EMBL" id="BBP00015.1"/>
    </source>
</evidence>
<protein>
    <recommendedName>
        <fullName evidence="2">Tle cognate immunity protein 4 C-terminal domain-containing protein</fullName>
    </recommendedName>
</protein>
<dbReference type="KEGG" id="sniv:SFSGTM_07230"/>
<dbReference type="AlphaFoldDB" id="A0A809REH3"/>
<dbReference type="Proteomes" id="UP000463939">
    <property type="component" value="Chromosome"/>
</dbReference>
<feature type="domain" description="Tle cognate immunity protein 4 C-terminal" evidence="2">
    <location>
        <begin position="190"/>
        <end position="235"/>
    </location>
</feature>
<reference evidence="4" key="1">
    <citation type="submission" date="2019-11" db="EMBL/GenBank/DDBJ databases">
        <title>Isolation and characterization of a novel species in the genus Sulfuriferula.</title>
        <authorList>
            <person name="Mochizuki J."/>
            <person name="Kojima H."/>
            <person name="Fukui M."/>
        </authorList>
    </citation>
    <scope>NUCLEOTIDE SEQUENCE [LARGE SCALE GENOMIC DNA]</scope>
    <source>
        <strain evidence="4">SGTM</strain>
    </source>
</reference>
<dbReference type="PROSITE" id="PS51257">
    <property type="entry name" value="PROKAR_LIPOPROTEIN"/>
    <property type="match status" value="1"/>
</dbReference>
<keyword evidence="4" id="KW-1185">Reference proteome</keyword>
<feature type="signal peptide" evidence="1">
    <location>
        <begin position="1"/>
        <end position="20"/>
    </location>
</feature>
<evidence type="ECO:0000313" key="4">
    <source>
        <dbReference type="Proteomes" id="UP000463939"/>
    </source>
</evidence>
<accession>A0A809REH3</accession>
<dbReference type="Pfam" id="PF18426">
    <property type="entry name" value="Tli4_C"/>
    <property type="match status" value="1"/>
</dbReference>
<proteinExistence type="predicted"/>
<evidence type="ECO:0000256" key="1">
    <source>
        <dbReference type="SAM" id="SignalP"/>
    </source>
</evidence>
<organism evidence="3 4">
    <name type="scientific">Sulfuriferula nivalis</name>
    <dbReference type="NCBI Taxonomy" id="2675298"/>
    <lineage>
        <taxon>Bacteria</taxon>
        <taxon>Pseudomonadati</taxon>
        <taxon>Pseudomonadota</taxon>
        <taxon>Betaproteobacteria</taxon>
        <taxon>Nitrosomonadales</taxon>
        <taxon>Sulfuricellaceae</taxon>
        <taxon>Sulfuriferula</taxon>
    </lineage>
</organism>
<dbReference type="EMBL" id="AP021881">
    <property type="protein sequence ID" value="BBP00015.1"/>
    <property type="molecule type" value="Genomic_DNA"/>
</dbReference>
<dbReference type="InterPro" id="IPR041290">
    <property type="entry name" value="Tli4_C"/>
</dbReference>
<feature type="chain" id="PRO_5032770727" description="Tle cognate immunity protein 4 C-terminal domain-containing protein" evidence="1">
    <location>
        <begin position="21"/>
        <end position="370"/>
    </location>
</feature>